<feature type="signal peptide" evidence="1">
    <location>
        <begin position="1"/>
        <end position="24"/>
    </location>
</feature>
<proteinExistence type="predicted"/>
<feature type="chain" id="PRO_5045112671" evidence="1">
    <location>
        <begin position="25"/>
        <end position="252"/>
    </location>
</feature>
<accession>A0ABZ0XUL8</accession>
<feature type="domain" description="SGNH hydrolase-type esterase" evidence="2">
    <location>
        <begin position="76"/>
        <end position="238"/>
    </location>
</feature>
<dbReference type="EMBL" id="CP140152">
    <property type="protein sequence ID" value="WQH02917.1"/>
    <property type="molecule type" value="Genomic_DNA"/>
</dbReference>
<organism evidence="3 4">
    <name type="scientific">Duganella zoogloeoides</name>
    <dbReference type="NCBI Taxonomy" id="75659"/>
    <lineage>
        <taxon>Bacteria</taxon>
        <taxon>Pseudomonadati</taxon>
        <taxon>Pseudomonadota</taxon>
        <taxon>Betaproteobacteria</taxon>
        <taxon>Burkholderiales</taxon>
        <taxon>Oxalobacteraceae</taxon>
        <taxon>Telluria group</taxon>
        <taxon>Duganella</taxon>
    </lineage>
</organism>
<dbReference type="SUPFAM" id="SSF52266">
    <property type="entry name" value="SGNH hydrolase"/>
    <property type="match status" value="1"/>
</dbReference>
<dbReference type="PANTHER" id="PTHR30383">
    <property type="entry name" value="THIOESTERASE 1/PROTEASE 1/LYSOPHOSPHOLIPASE L1"/>
    <property type="match status" value="1"/>
</dbReference>
<evidence type="ECO:0000313" key="3">
    <source>
        <dbReference type="EMBL" id="WQH02917.1"/>
    </source>
</evidence>
<evidence type="ECO:0000256" key="1">
    <source>
        <dbReference type="SAM" id="SignalP"/>
    </source>
</evidence>
<dbReference type="InterPro" id="IPR013830">
    <property type="entry name" value="SGNH_hydro"/>
</dbReference>
<keyword evidence="1" id="KW-0732">Signal</keyword>
<dbReference type="PANTHER" id="PTHR30383:SF5">
    <property type="entry name" value="SGNH HYDROLASE-TYPE ESTERASE DOMAIN-CONTAINING PROTEIN"/>
    <property type="match status" value="1"/>
</dbReference>
<keyword evidence="4" id="KW-1185">Reference proteome</keyword>
<dbReference type="Gene3D" id="3.40.50.1110">
    <property type="entry name" value="SGNH hydrolase"/>
    <property type="match status" value="1"/>
</dbReference>
<dbReference type="InterPro" id="IPR036514">
    <property type="entry name" value="SGNH_hydro_sf"/>
</dbReference>
<sequence length="252" mass="27710">MKNSLIVSLITSAVLALSGAAAQAADAKPAVIDGKACSITPAPRTVEYPWMSIARWQAMFQEDIEVAETGKVDLLFVGDSITEGWNKKIWDKSFGKWKTANFGIGGDHTGNVLWRLDNGQAGKLSPKLVVLTIGVNNFFHCQANPEQVFDGVKAVVTKLRTLYPNARILLNAVLPYEQSAASPKREQIIELNRLIATLDDGKSIVFKDYGKKFLQANGDMSPTIMADYLHPTPKGYQVWSDAMLPDIKKLMK</sequence>
<dbReference type="Pfam" id="PF13472">
    <property type="entry name" value="Lipase_GDSL_2"/>
    <property type="match status" value="1"/>
</dbReference>
<gene>
    <name evidence="3" type="ORF">SR858_17830</name>
</gene>
<protein>
    <submittedName>
        <fullName evidence="3">GDSL-type esterase/lipase family protein</fullName>
    </submittedName>
</protein>
<evidence type="ECO:0000313" key="4">
    <source>
        <dbReference type="Proteomes" id="UP001326110"/>
    </source>
</evidence>
<reference evidence="3 4" key="1">
    <citation type="submission" date="2023-11" db="EMBL/GenBank/DDBJ databases">
        <title>MicrobeMod: A computational toolkit for identifying prokaryotic methylation and restriction-modification with nanopore sequencing.</title>
        <authorList>
            <person name="Crits-Christoph A."/>
            <person name="Kang S.C."/>
            <person name="Lee H."/>
            <person name="Ostrov N."/>
        </authorList>
    </citation>
    <scope>NUCLEOTIDE SEQUENCE [LARGE SCALE GENOMIC DNA]</scope>
    <source>
        <strain evidence="3 4">ATCC 25935</strain>
    </source>
</reference>
<name>A0ABZ0XUL8_9BURK</name>
<dbReference type="RefSeq" id="WP_019920345.1">
    <property type="nucleotide sequence ID" value="NZ_CP140152.1"/>
</dbReference>
<evidence type="ECO:0000259" key="2">
    <source>
        <dbReference type="Pfam" id="PF13472"/>
    </source>
</evidence>
<dbReference type="Proteomes" id="UP001326110">
    <property type="component" value="Chromosome"/>
</dbReference>
<dbReference type="InterPro" id="IPR051532">
    <property type="entry name" value="Ester_Hydrolysis_Enzymes"/>
</dbReference>